<dbReference type="AlphaFoldDB" id="A0A0P7BN85"/>
<sequence length="291" mass="31393">MTTYETAEDQYVAVGDVRLAYRKFGQASGTPLVLFVYFRGTMDHWDPAFINPLSAQRPIVLIDNSGIGRSGGVIPETVAGFAQVYIDAIKALGLSQVDLLGFSLGGAVAQMAALNAPALIRRLILCGTIPSYGDGVVAADMGPFLKLKDSVALEEHKKAFLAGFFRPAEESQALGELAWERITQARPNGAAFLDVDGANKQAAAFGRFMNPDETKDGSYNRLGELRMPVLVAGASDDILMPTENSIMLWKKLRNAAGRLHLFPDSGHGFLFQHAKSAALLVNTFLDSELDN</sequence>
<dbReference type="SUPFAM" id="SSF53474">
    <property type="entry name" value="alpha/beta-Hydrolases"/>
    <property type="match status" value="1"/>
</dbReference>
<dbReference type="Pfam" id="PF00561">
    <property type="entry name" value="Abhydrolase_1"/>
    <property type="match status" value="1"/>
</dbReference>
<evidence type="ECO:0000313" key="2">
    <source>
        <dbReference type="EMBL" id="KPM41839.1"/>
    </source>
</evidence>
<reference evidence="2 3" key="1">
    <citation type="submission" date="2015-09" db="EMBL/GenBank/DDBJ databases">
        <title>Draft genome of a European isolate of the apple canker pathogen Neonectria ditissima.</title>
        <authorList>
            <person name="Gomez-Cortecero A."/>
            <person name="Harrison R.J."/>
            <person name="Armitage A.D."/>
        </authorList>
    </citation>
    <scope>NUCLEOTIDE SEQUENCE [LARGE SCALE GENOMIC DNA]</scope>
    <source>
        <strain evidence="2 3">R09/05</strain>
    </source>
</reference>
<organism evidence="2 3">
    <name type="scientific">Neonectria ditissima</name>
    <dbReference type="NCBI Taxonomy" id="78410"/>
    <lineage>
        <taxon>Eukaryota</taxon>
        <taxon>Fungi</taxon>
        <taxon>Dikarya</taxon>
        <taxon>Ascomycota</taxon>
        <taxon>Pezizomycotina</taxon>
        <taxon>Sordariomycetes</taxon>
        <taxon>Hypocreomycetidae</taxon>
        <taxon>Hypocreales</taxon>
        <taxon>Nectriaceae</taxon>
        <taxon>Neonectria</taxon>
    </lineage>
</organism>
<dbReference type="Gene3D" id="3.40.50.1820">
    <property type="entry name" value="alpha/beta hydrolase"/>
    <property type="match status" value="1"/>
</dbReference>
<dbReference type="Proteomes" id="UP000050424">
    <property type="component" value="Unassembled WGS sequence"/>
</dbReference>
<protein>
    <recommendedName>
        <fullName evidence="1">AB hydrolase-1 domain-containing protein</fullName>
    </recommendedName>
</protein>
<keyword evidence="3" id="KW-1185">Reference proteome</keyword>
<name>A0A0P7BN85_9HYPO</name>
<feature type="domain" description="AB hydrolase-1" evidence="1">
    <location>
        <begin position="40"/>
        <end position="273"/>
    </location>
</feature>
<dbReference type="InterPro" id="IPR050471">
    <property type="entry name" value="AB_hydrolase"/>
</dbReference>
<dbReference type="EMBL" id="LKCW01000058">
    <property type="protein sequence ID" value="KPM41839.1"/>
    <property type="molecule type" value="Genomic_DNA"/>
</dbReference>
<dbReference type="OrthoDB" id="8119704at2759"/>
<dbReference type="PANTHER" id="PTHR43433">
    <property type="entry name" value="HYDROLASE, ALPHA/BETA FOLD FAMILY PROTEIN"/>
    <property type="match status" value="1"/>
</dbReference>
<dbReference type="InterPro" id="IPR000073">
    <property type="entry name" value="AB_hydrolase_1"/>
</dbReference>
<dbReference type="PANTHER" id="PTHR43433:SF5">
    <property type="entry name" value="AB HYDROLASE-1 DOMAIN-CONTAINING PROTEIN"/>
    <property type="match status" value="1"/>
</dbReference>
<evidence type="ECO:0000259" key="1">
    <source>
        <dbReference type="Pfam" id="PF00561"/>
    </source>
</evidence>
<evidence type="ECO:0000313" key="3">
    <source>
        <dbReference type="Proteomes" id="UP000050424"/>
    </source>
</evidence>
<gene>
    <name evidence="2" type="ORF">AK830_g4693</name>
</gene>
<dbReference type="InterPro" id="IPR029058">
    <property type="entry name" value="AB_hydrolase_fold"/>
</dbReference>
<comment type="caution">
    <text evidence="2">The sequence shown here is derived from an EMBL/GenBank/DDBJ whole genome shotgun (WGS) entry which is preliminary data.</text>
</comment>
<proteinExistence type="predicted"/>
<accession>A0A0P7BN85</accession>
<dbReference type="STRING" id="78410.A0A0P7BN85"/>